<dbReference type="GO" id="GO:0008237">
    <property type="term" value="F:metallopeptidase activity"/>
    <property type="evidence" value="ECO:0007669"/>
    <property type="project" value="InterPro"/>
</dbReference>
<dbReference type="PANTHER" id="PTHR30164:SF2">
    <property type="entry name" value="PROTEIN MTFA"/>
    <property type="match status" value="1"/>
</dbReference>
<name>A0A0M9IBN5_9BORD</name>
<proteinExistence type="predicted"/>
<dbReference type="InterPro" id="IPR042252">
    <property type="entry name" value="MtfA_N"/>
</dbReference>
<dbReference type="Gene3D" id="3.40.390.10">
    <property type="entry name" value="Collagenase (Catalytic Domain)"/>
    <property type="match status" value="1"/>
</dbReference>
<dbReference type="Gene3D" id="1.10.472.150">
    <property type="entry name" value="Glucose-regulated metallo-peptidase M90, N-terminal domain"/>
    <property type="match status" value="1"/>
</dbReference>
<dbReference type="PANTHER" id="PTHR30164">
    <property type="entry name" value="MTFA PEPTIDASE"/>
    <property type="match status" value="1"/>
</dbReference>
<evidence type="ECO:0000313" key="1">
    <source>
        <dbReference type="EMBL" id="CUI85154.1"/>
    </source>
</evidence>
<dbReference type="OrthoDB" id="9786424at2"/>
<accession>A0A0M9IBN5</accession>
<dbReference type="GO" id="GO:0004177">
    <property type="term" value="F:aminopeptidase activity"/>
    <property type="evidence" value="ECO:0007669"/>
    <property type="project" value="TreeGrafter"/>
</dbReference>
<dbReference type="SUPFAM" id="SSF55486">
    <property type="entry name" value="Metalloproteases ('zincins'), catalytic domain"/>
    <property type="match status" value="1"/>
</dbReference>
<reference evidence="1 2" key="1">
    <citation type="submission" date="2015-09" db="EMBL/GenBank/DDBJ databases">
        <authorList>
            <person name="Jackson K.R."/>
            <person name="Lunt B.L."/>
            <person name="Fisher J.N.B."/>
            <person name="Gardner A.V."/>
            <person name="Bailey M.E."/>
            <person name="Deus L.M."/>
            <person name="Earl A.S."/>
            <person name="Gibby P.D."/>
            <person name="Hartmann K.A."/>
            <person name="Liu J.E."/>
            <person name="Manci A.M."/>
            <person name="Nielsen D.A."/>
            <person name="Solomon M.B."/>
            <person name="Breakwell D.P."/>
            <person name="Burnett S.H."/>
            <person name="Grose J.H."/>
        </authorList>
    </citation>
    <scope>NUCLEOTIDE SEQUENCE [LARGE SCALE GENOMIC DNA]</scope>
    <source>
        <strain evidence="1 2">2789STDY5608636</strain>
    </source>
</reference>
<dbReference type="InterPro" id="IPR010384">
    <property type="entry name" value="MtfA_fam"/>
</dbReference>
<dbReference type="InterPro" id="IPR024079">
    <property type="entry name" value="MetalloPept_cat_dom_sf"/>
</dbReference>
<dbReference type="Pfam" id="PF06167">
    <property type="entry name" value="Peptidase_M90"/>
    <property type="match status" value="1"/>
</dbReference>
<dbReference type="Proteomes" id="UP000053096">
    <property type="component" value="Unassembled WGS sequence"/>
</dbReference>
<dbReference type="AlphaFoldDB" id="A0A0M9IBN5"/>
<dbReference type="EMBL" id="CYTV01000006">
    <property type="protein sequence ID" value="CUI85154.1"/>
    <property type="molecule type" value="Genomic_DNA"/>
</dbReference>
<organism evidence="1 2">
    <name type="scientific">Bordetella pseudohinzii</name>
    <dbReference type="NCBI Taxonomy" id="1331258"/>
    <lineage>
        <taxon>Bacteria</taxon>
        <taxon>Pseudomonadati</taxon>
        <taxon>Pseudomonadota</taxon>
        <taxon>Betaproteobacteria</taxon>
        <taxon>Burkholderiales</taxon>
        <taxon>Alcaligenaceae</taxon>
        <taxon>Bordetella</taxon>
    </lineage>
</organism>
<gene>
    <name evidence="1" type="primary">mtfA</name>
    <name evidence="1" type="ORF">ERS370011_02539</name>
</gene>
<evidence type="ECO:0000313" key="2">
    <source>
        <dbReference type="Proteomes" id="UP000053096"/>
    </source>
</evidence>
<dbReference type="GO" id="GO:0005829">
    <property type="term" value="C:cytosol"/>
    <property type="evidence" value="ECO:0007669"/>
    <property type="project" value="TreeGrafter"/>
</dbReference>
<dbReference type="CDD" id="cd20169">
    <property type="entry name" value="Peptidase_M90_mtfA"/>
    <property type="match status" value="1"/>
</dbReference>
<sequence>MDMLRWLGGRGASADEVRAMQARIPEPLWRDVLAAHPFFAALDDAELQELRTRAAWLLASKQINGAAGLALTDFMRLSICAQAALPILKLDPRLYEGWEEIIVYPSGFAIPQTVQDEDGVVHEYLEEAAGQAWDGGPVVLSWDDAANADGAFNVVIHEFAHKLDLQAGIADGMPELAAHPDLRPRQWRHTLEDCLARFRQALDEIEAAIPPDVDPESPEADAWYGQLPLDPYAASDEAEFFAVSSEHFFADPWALAETMPQWYALLRSYYRQDPMARLS</sequence>
<protein>
    <submittedName>
        <fullName evidence="1">Mlc titration factor A</fullName>
    </submittedName>
</protein>